<keyword evidence="5 10" id="KW-0997">Cell inner membrane</keyword>
<keyword evidence="8" id="KW-1133">Transmembrane helix</keyword>
<comment type="subcellular location">
    <subcellularLocation>
        <location evidence="1 10">Cell inner membrane</location>
        <topology evidence="1 10">Single-pass membrane protein</topology>
        <orientation evidence="1 10">Periplasmic side</orientation>
    </subcellularLocation>
</comment>
<evidence type="ECO:0000259" key="12">
    <source>
        <dbReference type="PROSITE" id="PS52015"/>
    </source>
</evidence>
<dbReference type="SUPFAM" id="SSF74653">
    <property type="entry name" value="TolA/TonB C-terminal domain"/>
    <property type="match status" value="1"/>
</dbReference>
<evidence type="ECO:0000256" key="1">
    <source>
        <dbReference type="ARBA" id="ARBA00004383"/>
    </source>
</evidence>
<dbReference type="InterPro" id="IPR051045">
    <property type="entry name" value="TonB-dependent_transducer"/>
</dbReference>
<keyword evidence="7 10" id="KW-0653">Protein transport</keyword>
<comment type="caution">
    <text evidence="13">The sequence shown here is derived from an EMBL/GenBank/DDBJ whole genome shotgun (WGS) entry which is preliminary data.</text>
</comment>
<evidence type="ECO:0000256" key="8">
    <source>
        <dbReference type="ARBA" id="ARBA00022989"/>
    </source>
</evidence>
<evidence type="ECO:0000256" key="3">
    <source>
        <dbReference type="ARBA" id="ARBA00022448"/>
    </source>
</evidence>
<dbReference type="GO" id="GO:0055085">
    <property type="term" value="P:transmembrane transport"/>
    <property type="evidence" value="ECO:0007669"/>
    <property type="project" value="InterPro"/>
</dbReference>
<evidence type="ECO:0000313" key="13">
    <source>
        <dbReference type="EMBL" id="TXS95002.1"/>
    </source>
</evidence>
<dbReference type="GO" id="GO:0015031">
    <property type="term" value="P:protein transport"/>
    <property type="evidence" value="ECO:0007669"/>
    <property type="project" value="UniProtKB-UniRule"/>
</dbReference>
<dbReference type="GO" id="GO:0030288">
    <property type="term" value="C:outer membrane-bounded periplasmic space"/>
    <property type="evidence" value="ECO:0007669"/>
    <property type="project" value="InterPro"/>
</dbReference>
<name>A0A5C9A4U8_9GAMM</name>
<dbReference type="InterPro" id="IPR006260">
    <property type="entry name" value="TonB/TolA_C"/>
</dbReference>
<sequence length="205" mass="22624">MYVQSYAPQLLQRLGAAGLAALVTAALFLIMQSLIATDLPELPAVERTYFNPFMERPEPPKVEEKQTPEKPAEPETPPQWETPSNTSDVAINTAIDTTRFIPDTAVGRIDSGAGTSTIVPVFRIAPDYPQSALRRGIEGHVDLIFDVAASGRTENIRVLDAQPQGVFERAAIQTLAKWKYKAPVQDGIPYGQRDMTTRITFQLEQ</sequence>
<evidence type="ECO:0000256" key="7">
    <source>
        <dbReference type="ARBA" id="ARBA00022927"/>
    </source>
</evidence>
<dbReference type="RefSeq" id="WP_148062842.1">
    <property type="nucleotide sequence ID" value="NZ_VRYZ01000001.1"/>
</dbReference>
<keyword evidence="10" id="KW-0735">Signal-anchor</keyword>
<protein>
    <recommendedName>
        <fullName evidence="10">Protein TonB</fullName>
    </recommendedName>
</protein>
<dbReference type="GO" id="GO:0005886">
    <property type="term" value="C:plasma membrane"/>
    <property type="evidence" value="ECO:0007669"/>
    <property type="project" value="UniProtKB-SubCell"/>
</dbReference>
<feature type="compositionally biased region" description="Basic and acidic residues" evidence="11">
    <location>
        <begin position="55"/>
        <end position="73"/>
    </location>
</feature>
<evidence type="ECO:0000256" key="11">
    <source>
        <dbReference type="SAM" id="MobiDB-lite"/>
    </source>
</evidence>
<evidence type="ECO:0000256" key="9">
    <source>
        <dbReference type="ARBA" id="ARBA00023136"/>
    </source>
</evidence>
<evidence type="ECO:0000256" key="6">
    <source>
        <dbReference type="ARBA" id="ARBA00022692"/>
    </source>
</evidence>
<dbReference type="Pfam" id="PF03544">
    <property type="entry name" value="TonB_C"/>
    <property type="match status" value="1"/>
</dbReference>
<keyword evidence="3 10" id="KW-0813">Transport</keyword>
<dbReference type="GO" id="GO:0031992">
    <property type="term" value="F:energy transducer activity"/>
    <property type="evidence" value="ECO:0007669"/>
    <property type="project" value="InterPro"/>
</dbReference>
<comment type="function">
    <text evidence="10">Interacts with outer membrane receptor proteins that carry out high-affinity binding and energy dependent uptake into the periplasmic space of specific substrates. It could act to transduce energy from the cytoplasmic membrane to specific energy-requiring processes in the outer membrane, resulting in the release into the periplasm of ligands bound by these outer membrane proteins.</text>
</comment>
<evidence type="ECO:0000256" key="5">
    <source>
        <dbReference type="ARBA" id="ARBA00022519"/>
    </source>
</evidence>
<reference evidence="13 14" key="1">
    <citation type="submission" date="2019-08" db="EMBL/GenBank/DDBJ databases">
        <title>Parahaliea maris sp. nov., isolated from the surface seawater.</title>
        <authorList>
            <person name="Liu Y."/>
        </authorList>
    </citation>
    <scope>NUCLEOTIDE SEQUENCE [LARGE SCALE GENOMIC DNA]</scope>
    <source>
        <strain evidence="13 14">S2-26</strain>
    </source>
</reference>
<dbReference type="OrthoDB" id="1628901at2"/>
<dbReference type="GO" id="GO:0015891">
    <property type="term" value="P:siderophore transport"/>
    <property type="evidence" value="ECO:0007669"/>
    <property type="project" value="InterPro"/>
</dbReference>
<dbReference type="EMBL" id="VRYZ01000001">
    <property type="protein sequence ID" value="TXS95002.1"/>
    <property type="molecule type" value="Genomic_DNA"/>
</dbReference>
<dbReference type="Gene3D" id="3.30.2420.10">
    <property type="entry name" value="TonB"/>
    <property type="match status" value="1"/>
</dbReference>
<evidence type="ECO:0000256" key="2">
    <source>
        <dbReference type="ARBA" id="ARBA00006555"/>
    </source>
</evidence>
<keyword evidence="14" id="KW-1185">Reference proteome</keyword>
<keyword evidence="4 10" id="KW-1003">Cell membrane</keyword>
<dbReference type="PROSITE" id="PS52015">
    <property type="entry name" value="TONB_CTD"/>
    <property type="match status" value="1"/>
</dbReference>
<dbReference type="PANTHER" id="PTHR33446">
    <property type="entry name" value="PROTEIN TONB-RELATED"/>
    <property type="match status" value="1"/>
</dbReference>
<accession>A0A5C9A4U8</accession>
<dbReference type="Proteomes" id="UP000321933">
    <property type="component" value="Unassembled WGS sequence"/>
</dbReference>
<dbReference type="InterPro" id="IPR003538">
    <property type="entry name" value="TonB"/>
</dbReference>
<evidence type="ECO:0000256" key="10">
    <source>
        <dbReference type="RuleBase" id="RU362123"/>
    </source>
</evidence>
<dbReference type="NCBIfam" id="TIGR01352">
    <property type="entry name" value="tonB_Cterm"/>
    <property type="match status" value="1"/>
</dbReference>
<keyword evidence="9" id="KW-0472">Membrane</keyword>
<evidence type="ECO:0000256" key="4">
    <source>
        <dbReference type="ARBA" id="ARBA00022475"/>
    </source>
</evidence>
<organism evidence="13 14">
    <name type="scientific">Parahaliea aestuarii</name>
    <dbReference type="NCBI Taxonomy" id="1852021"/>
    <lineage>
        <taxon>Bacteria</taxon>
        <taxon>Pseudomonadati</taxon>
        <taxon>Pseudomonadota</taxon>
        <taxon>Gammaproteobacteria</taxon>
        <taxon>Cellvibrionales</taxon>
        <taxon>Halieaceae</taxon>
        <taxon>Parahaliea</taxon>
    </lineage>
</organism>
<feature type="domain" description="TonB C-terminal" evidence="12">
    <location>
        <begin position="113"/>
        <end position="205"/>
    </location>
</feature>
<dbReference type="InterPro" id="IPR037682">
    <property type="entry name" value="TonB_C"/>
</dbReference>
<dbReference type="PRINTS" id="PR01374">
    <property type="entry name" value="TONBPROTEIN"/>
</dbReference>
<comment type="similarity">
    <text evidence="2 10">Belongs to the TonB family.</text>
</comment>
<dbReference type="PANTHER" id="PTHR33446:SF14">
    <property type="entry name" value="PROTEIN TONB"/>
    <property type="match status" value="1"/>
</dbReference>
<keyword evidence="6" id="KW-0812">Transmembrane</keyword>
<gene>
    <name evidence="13" type="ORF">FVW59_03630</name>
</gene>
<evidence type="ECO:0000313" key="14">
    <source>
        <dbReference type="Proteomes" id="UP000321933"/>
    </source>
</evidence>
<feature type="region of interest" description="Disordered" evidence="11">
    <location>
        <begin position="53"/>
        <end position="86"/>
    </location>
</feature>
<dbReference type="AlphaFoldDB" id="A0A5C9A4U8"/>
<proteinExistence type="inferred from homology"/>